<dbReference type="PROSITE" id="PS50829">
    <property type="entry name" value="GYF"/>
    <property type="match status" value="1"/>
</dbReference>
<gene>
    <name evidence="3" type="ORF">AC631_04720</name>
</gene>
<feature type="region of interest" description="Disordered" evidence="1">
    <location>
        <begin position="101"/>
        <end position="130"/>
    </location>
</feature>
<feature type="compositionally biased region" description="Polar residues" evidence="1">
    <location>
        <begin position="117"/>
        <end position="130"/>
    </location>
</feature>
<dbReference type="EMBL" id="LMYN01000137">
    <property type="protein sequence ID" value="KRZ99530.1"/>
    <property type="molecule type" value="Genomic_DNA"/>
</dbReference>
<feature type="region of interest" description="Disordered" evidence="1">
    <location>
        <begin position="335"/>
        <end position="359"/>
    </location>
</feature>
<name>A0A0V1PTH5_9ASCO</name>
<dbReference type="Pfam" id="PF02213">
    <property type="entry name" value="GYF"/>
    <property type="match status" value="1"/>
</dbReference>
<dbReference type="InterPro" id="IPR003169">
    <property type="entry name" value="GYF"/>
</dbReference>
<feature type="domain" description="GYF" evidence="2">
    <location>
        <begin position="140"/>
        <end position="188"/>
    </location>
</feature>
<dbReference type="GeneID" id="26841729"/>
<feature type="compositionally biased region" description="Low complexity" evidence="1">
    <location>
        <begin position="655"/>
        <end position="679"/>
    </location>
</feature>
<proteinExistence type="predicted"/>
<feature type="compositionally biased region" description="Low complexity" evidence="1">
    <location>
        <begin position="455"/>
        <end position="464"/>
    </location>
</feature>
<feature type="compositionally biased region" description="Polar residues" evidence="1">
    <location>
        <begin position="68"/>
        <end position="80"/>
    </location>
</feature>
<feature type="compositionally biased region" description="Polar residues" evidence="1">
    <location>
        <begin position="479"/>
        <end position="506"/>
    </location>
</feature>
<feature type="region of interest" description="Disordered" evidence="1">
    <location>
        <begin position="577"/>
        <end position="596"/>
    </location>
</feature>
<feature type="region of interest" description="Disordered" evidence="1">
    <location>
        <begin position="435"/>
        <end position="542"/>
    </location>
</feature>
<accession>A0A0V1PTH5</accession>
<dbReference type="PANTHER" id="PTHR14445">
    <property type="entry name" value="GRB10 INTERACTING GYF PROTEIN"/>
    <property type="match status" value="1"/>
</dbReference>
<feature type="region of interest" description="Disordered" evidence="1">
    <location>
        <begin position="652"/>
        <end position="682"/>
    </location>
</feature>
<feature type="compositionally biased region" description="Polar residues" evidence="1">
    <location>
        <begin position="384"/>
        <end position="412"/>
    </location>
</feature>
<dbReference type="RefSeq" id="XP_015465633.1">
    <property type="nucleotide sequence ID" value="XM_015613549.1"/>
</dbReference>
<dbReference type="InterPro" id="IPR051640">
    <property type="entry name" value="GRB10-interact_GYF"/>
</dbReference>
<feature type="compositionally biased region" description="Basic and acidic residues" evidence="1">
    <location>
        <begin position="577"/>
        <end position="587"/>
    </location>
</feature>
<evidence type="ECO:0000256" key="1">
    <source>
        <dbReference type="SAM" id="MobiDB-lite"/>
    </source>
</evidence>
<dbReference type="SMART" id="SM00444">
    <property type="entry name" value="GYF"/>
    <property type="match status" value="1"/>
</dbReference>
<evidence type="ECO:0000313" key="3">
    <source>
        <dbReference type="EMBL" id="KRZ99530.1"/>
    </source>
</evidence>
<dbReference type="OrthoDB" id="48509at2759"/>
<protein>
    <recommendedName>
        <fullName evidence="2">GYF domain-containing protein</fullName>
    </recommendedName>
</protein>
<dbReference type="SUPFAM" id="SSF55277">
    <property type="entry name" value="GYF domain"/>
    <property type="match status" value="1"/>
</dbReference>
<feature type="compositionally biased region" description="Basic and acidic residues" evidence="1">
    <location>
        <begin position="467"/>
        <end position="477"/>
    </location>
</feature>
<feature type="region of interest" description="Disordered" evidence="1">
    <location>
        <begin position="384"/>
        <end position="415"/>
    </location>
</feature>
<dbReference type="Gene3D" id="3.30.1490.40">
    <property type="match status" value="1"/>
</dbReference>
<dbReference type="InterPro" id="IPR035445">
    <property type="entry name" value="GYF-like_dom_sf"/>
</dbReference>
<dbReference type="Proteomes" id="UP000054251">
    <property type="component" value="Unassembled WGS sequence"/>
</dbReference>
<dbReference type="PANTHER" id="PTHR14445:SF36">
    <property type="entry name" value="FI03272P-RELATED"/>
    <property type="match status" value="1"/>
</dbReference>
<comment type="caution">
    <text evidence="3">The sequence shown here is derived from an EMBL/GenBank/DDBJ whole genome shotgun (WGS) entry which is preliminary data.</text>
</comment>
<dbReference type="GO" id="GO:0005829">
    <property type="term" value="C:cytosol"/>
    <property type="evidence" value="ECO:0007669"/>
    <property type="project" value="TreeGrafter"/>
</dbReference>
<reference evidence="3 4" key="1">
    <citation type="submission" date="2015-11" db="EMBL/GenBank/DDBJ databases">
        <title>The genome of Debaryomyces fabryi.</title>
        <authorList>
            <person name="Tafer H."/>
            <person name="Lopandic K."/>
        </authorList>
    </citation>
    <scope>NUCLEOTIDE SEQUENCE [LARGE SCALE GENOMIC DNA]</scope>
    <source>
        <strain evidence="3 4">CBS 789</strain>
    </source>
</reference>
<sequence length="819" mass="89729">MSPSYGNSNATIPPNKGGKRYNMNEVFQVWYENKDQILDSNLELPVQNNENYKLSKPGQIYHLDLQPSGPTNNSQESYNGSASEIIESLDKLSTAEGMDFASQMKSQGPPPGMNLPNYDSQSDYEQPSGQSQLALLTSDKIEWFYVDPSGNEQGPFIGDMMQEWLTDGYLNLDLKIRRKEERNYQTLKELCDKVQNYIQPFKVPLPDLSNVGSSVSNDDQSSFTSSGIQPSQSQFQQFLGGPSNLGVGNMRLNSSINPQSNLFGNDFINHHNDPFSSPLTPLATSAFSNPNQFGIDSMNSGIGFNHSQPLSNPLQHINNMPSLLLQQNSVLSSSNSGWGIDPQNGRIGSTPGTPVSVAPVLPSQMSQAPMSPWLSGVQSLSRVSSPFVPSSTLANSEKQGSSEQPSPNQNHSNQHDAVLDGIHTSVVTDILNDGEEESTESAVDQQKQKQKQQKQQKQATQQNKTVLQKEKKSDENKVPYQSHSEAQQVLDSKANTDSKNVSTLPVESSVHEDNEPKSTNSQPILAPWASVTSTNQDSNTKPALTLKEIQMVEAERVKEQKQIEAAIKNEQLSKAKLEEKPVEEKPSLPKASSWGVNANSKPVVAKKTLAEIQREEFEAAKAKAKAANVLPVASTASKSSFANALANSVPKDDSPWTVVTPKKPLVKKPSQSTISTTTTPASKANPQLLRSVSAVKPLKSTANSMALKEEFLIWARSSMTNLYPTVSKDDLLDIFTTLPLNNDSSQLISETIYSSSATMDGRRFAQEFLKRRQKVEQQIGAQDEVSWGSAIISSADKVSTIDEEGWSTSVKSKKKNKKF</sequence>
<feature type="region of interest" description="Disordered" evidence="1">
    <location>
        <begin position="61"/>
        <end position="80"/>
    </location>
</feature>
<feature type="compositionally biased region" description="Polar residues" evidence="1">
    <location>
        <begin position="530"/>
        <end position="542"/>
    </location>
</feature>
<evidence type="ECO:0000313" key="4">
    <source>
        <dbReference type="Proteomes" id="UP000054251"/>
    </source>
</evidence>
<organism evidence="3 4">
    <name type="scientific">Debaryomyces fabryi</name>
    <dbReference type="NCBI Taxonomy" id="58627"/>
    <lineage>
        <taxon>Eukaryota</taxon>
        <taxon>Fungi</taxon>
        <taxon>Dikarya</taxon>
        <taxon>Ascomycota</taxon>
        <taxon>Saccharomycotina</taxon>
        <taxon>Pichiomycetes</taxon>
        <taxon>Debaryomycetaceae</taxon>
        <taxon>Debaryomyces</taxon>
    </lineage>
</organism>
<dbReference type="AlphaFoldDB" id="A0A0V1PTH5"/>
<evidence type="ECO:0000259" key="2">
    <source>
        <dbReference type="PROSITE" id="PS50829"/>
    </source>
</evidence>
<keyword evidence="4" id="KW-1185">Reference proteome</keyword>